<feature type="region of interest" description="Disordered" evidence="2">
    <location>
        <begin position="329"/>
        <end position="384"/>
    </location>
</feature>
<feature type="compositionally biased region" description="Low complexity" evidence="2">
    <location>
        <begin position="278"/>
        <end position="289"/>
    </location>
</feature>
<evidence type="ECO:0000256" key="2">
    <source>
        <dbReference type="SAM" id="MobiDB-lite"/>
    </source>
</evidence>
<feature type="compositionally biased region" description="Basic and acidic residues" evidence="2">
    <location>
        <begin position="654"/>
        <end position="664"/>
    </location>
</feature>
<feature type="region of interest" description="Disordered" evidence="2">
    <location>
        <begin position="809"/>
        <end position="831"/>
    </location>
</feature>
<feature type="coiled-coil region" evidence="1">
    <location>
        <begin position="405"/>
        <end position="432"/>
    </location>
</feature>
<evidence type="ECO:0000313" key="4">
    <source>
        <dbReference type="Proteomes" id="UP001430356"/>
    </source>
</evidence>
<proteinExistence type="predicted"/>
<feature type="region of interest" description="Disordered" evidence="2">
    <location>
        <begin position="269"/>
        <end position="315"/>
    </location>
</feature>
<feature type="compositionally biased region" description="Pro residues" evidence="2">
    <location>
        <begin position="821"/>
        <end position="830"/>
    </location>
</feature>
<feature type="region of interest" description="Disordered" evidence="2">
    <location>
        <begin position="105"/>
        <end position="124"/>
    </location>
</feature>
<feature type="region of interest" description="Disordered" evidence="2">
    <location>
        <begin position="982"/>
        <end position="1001"/>
    </location>
</feature>
<evidence type="ECO:0000313" key="3">
    <source>
        <dbReference type="EMBL" id="KAK7197763.1"/>
    </source>
</evidence>
<feature type="region of interest" description="Disordered" evidence="2">
    <location>
        <begin position="1462"/>
        <end position="1553"/>
    </location>
</feature>
<organism evidence="3 4">
    <name type="scientific">Novymonas esmeraldas</name>
    <dbReference type="NCBI Taxonomy" id="1808958"/>
    <lineage>
        <taxon>Eukaryota</taxon>
        <taxon>Discoba</taxon>
        <taxon>Euglenozoa</taxon>
        <taxon>Kinetoplastea</taxon>
        <taxon>Metakinetoplastina</taxon>
        <taxon>Trypanosomatida</taxon>
        <taxon>Trypanosomatidae</taxon>
        <taxon>Novymonas</taxon>
    </lineage>
</organism>
<feature type="compositionally biased region" description="Low complexity" evidence="2">
    <location>
        <begin position="365"/>
        <end position="384"/>
    </location>
</feature>
<protein>
    <submittedName>
        <fullName evidence="3">Uncharacterized protein</fullName>
    </submittedName>
</protein>
<gene>
    <name evidence="3" type="ORF">NESM_000728700</name>
</gene>
<feature type="region of interest" description="Disordered" evidence="2">
    <location>
        <begin position="632"/>
        <end position="664"/>
    </location>
</feature>
<keyword evidence="1" id="KW-0175">Coiled coil</keyword>
<reference evidence="3 4" key="1">
    <citation type="journal article" date="2021" name="MBio">
        <title>A New Model Trypanosomatid, Novymonas esmeraldas: Genomic Perception of Its 'Candidatus Pandoraea novymonadis' Endosymbiont.</title>
        <authorList>
            <person name="Zakharova A."/>
            <person name="Saura A."/>
            <person name="Butenko A."/>
            <person name="Podesvova L."/>
            <person name="Warmusova S."/>
            <person name="Kostygov A.Y."/>
            <person name="Nenarokova A."/>
            <person name="Lukes J."/>
            <person name="Opperdoes F.R."/>
            <person name="Yurchenko V."/>
        </authorList>
    </citation>
    <scope>NUCLEOTIDE SEQUENCE [LARGE SCALE GENOMIC DNA]</scope>
    <source>
        <strain evidence="3 4">E262AT.01</strain>
    </source>
</reference>
<comment type="caution">
    <text evidence="3">The sequence shown here is derived from an EMBL/GenBank/DDBJ whole genome shotgun (WGS) entry which is preliminary data.</text>
</comment>
<dbReference type="EMBL" id="JAECZO010000118">
    <property type="protein sequence ID" value="KAK7197763.1"/>
    <property type="molecule type" value="Genomic_DNA"/>
</dbReference>
<feature type="compositionally biased region" description="Low complexity" evidence="2">
    <location>
        <begin position="1494"/>
        <end position="1506"/>
    </location>
</feature>
<feature type="compositionally biased region" description="Low complexity" evidence="2">
    <location>
        <begin position="809"/>
        <end position="820"/>
    </location>
</feature>
<dbReference type="Proteomes" id="UP001430356">
    <property type="component" value="Unassembled WGS sequence"/>
</dbReference>
<sequence length="1864" mass="191694">MSAMELARPPGRRSIQAYGAPPPPSSVTTTADTTAAALTAPSTAAASVTPGRRSDSLSAAKAATLAPQVAYSRPADVSVDAAGGRSSAAVAAAATIRGLRGRLNEGTVHRTPYPPKPAAGERSRTARSLLSRYGGRSPLARVGRGVAAPVAGAASAGLGDMVQDASQRRTWASNFSSAAALRETVSTSADAYTAFEEDLVRELNEVRRAPAAYAAVVEREAAVGAPYVQDSDVYFADESAVESAVTGLRRHLEEQFTVVPAETGAVSGGGGVVGGGASTTTTVSRGATRIMSPKTGHVPPMEKRKSKKGLSSSGVHATAAAAAAAAAASSSAASRRRSSRPSSGAGGHHGSGVSARRETVSPDLPGAGATVAGTTAPIPGAPETLRSHGLRELTLPQLRHQFRCQQRYRAALESALREMRAAQRQAEVALQATWAAEDEKALKKGRRSVAANALSANVSTSSAVVYSNNTSVSSVPAMPPHGKRLSHTNSINFLARMSGTSDDAVALRRSEELMQLHNVHEARIQHMDQELRDVRDACQRSLAAANVVLDAVRALREAQPVPLVQRHRGLSLAARDTAETYYGDEERVAALQDLYAVSRATLVGLAEPQGSSAAPAPPSTLARLLHRLEQRQAEAEAAPTKPTSASNSHGCHSRFGDGDESDVREHTGTEAVLSWVLPLLSEEASLLAGVAQDACATYGYVSGEVRGVHLQAVAGSARSLLLQMILGALTPVLDLSNHSVLQGSGEAAQRVSAITTAAMRSANATQCYAGVRIEGRVYAAGGGGGGGVGGSVANAGGAVISSGVGTLPSLPSMTPMTPSTPAAPPPPPLQPGYGEDDASYHVPAVWLSDADAATLATAERRGSNSGAGTGTADASHAQRAAAAAAQRLWPLLWAGAYTVGCGWQQVRGWRHTPSFAEACEERQMMAGAATPMSGQGGRGAPPPFAADGPAIVCTTLLFASGFEEYEVVRGCRHMSPAAARRVVQSTPATGHDSESAQQQGVIHGGSIADAVEARRAAVDVHSTLGVTLLTPTMHPMQIHAGDPSCRTVCVAVRVPYTSPAASVMQASLSIGEDGRLRTGRRHEPSIRVVAQVTRQCELTPPHPITCAAEVLAQRSPVDPSVWLVMVDTAAALQRHSEAAAAATAAAGASADSSFSSAVAMLRTDGVPGLPGAAAAAAAVPLALHIYAKDMNDAMGEYEHVAFIRMQPYPQLFGGAAASASVSATATPHATTTGVLMAPEWRYLLEGLAGVAAPPLSGHAASSAAATARSGSTAPSFAVSTASVSAGWPTLHEPLLGRDGVLLCPLSTDLRDSQRCADVVRRPDAGHLAATAAVSPVPSVTATVSAVPERLLRVAVQLPAHCNERWWRRRLSTLRHLQAKLMEEVAAEGDELSAAAKTLSPLADAGGSAPPRLPEVGGAPPPGGDLSTDVHATIAAAAAASTSTLFSPSSSSIAAVIVDDAPTNASTNASKGRGADKKKTNADGRRTLRKSATRSAAASVDGVAAGASKRKQHVSYKEDDSATAAAAAAATATGAPAPPTQPRRRTMSVHSTQMLPESSALRVYESVVERAASSTLAASRGGSAQACLQPSLISIMNLRDLAAGLHADARVWEAHLMRVRPILAGERERIASEINKKKGKEQLRLQHDHDDVTGELDAVETGVGSLRLAAAAATEALRTRERTQVLRRARLLRIAAELASIEAAAPPFVLRELGARPEASPAASTSPPPTPAPHVTLRLFNNAAVAAGSGRNAAAFAVARPHPQHALTSAVLEYTIREGAPVTGTSAVDEVTLLPQAWDVTGTGTATTAAATTSHPPHTRGTPADGDDVEAAVDVYAATCSVPLDFAGQAALYIDDEVAVTWSVL</sequence>
<keyword evidence="4" id="KW-1185">Reference proteome</keyword>
<feature type="compositionally biased region" description="Basic and acidic residues" evidence="2">
    <location>
        <begin position="1472"/>
        <end position="1485"/>
    </location>
</feature>
<feature type="region of interest" description="Disordered" evidence="2">
    <location>
        <begin position="1"/>
        <end position="60"/>
    </location>
</feature>
<feature type="region of interest" description="Disordered" evidence="2">
    <location>
        <begin position="1400"/>
        <end position="1427"/>
    </location>
</feature>
<evidence type="ECO:0000256" key="1">
    <source>
        <dbReference type="SAM" id="Coils"/>
    </source>
</evidence>
<accession>A0AAW0EY84</accession>
<feature type="compositionally biased region" description="Low complexity" evidence="2">
    <location>
        <begin position="26"/>
        <end position="50"/>
    </location>
</feature>
<feature type="compositionally biased region" description="Low complexity" evidence="2">
    <location>
        <begin position="1521"/>
        <end position="1534"/>
    </location>
</feature>
<name>A0AAW0EY84_9TRYP</name>
<feature type="compositionally biased region" description="Polar residues" evidence="2">
    <location>
        <begin position="641"/>
        <end position="650"/>
    </location>
</feature>